<dbReference type="AlphaFoldDB" id="A0A397SBT6"/>
<name>A0A397SBT6_9GLOM</name>
<dbReference type="SUPFAM" id="SSF56399">
    <property type="entry name" value="ADP-ribosylation"/>
    <property type="match status" value="1"/>
</dbReference>
<gene>
    <name evidence="1" type="ORF">C1645_742841</name>
</gene>
<reference evidence="1 2" key="1">
    <citation type="submission" date="2018-06" db="EMBL/GenBank/DDBJ databases">
        <title>Comparative genomics reveals the genomic features of Rhizophagus irregularis, R. cerebriforme, R. diaphanum and Gigaspora rosea, and their symbiotic lifestyle signature.</title>
        <authorList>
            <person name="Morin E."/>
            <person name="San Clemente H."/>
            <person name="Chen E.C.H."/>
            <person name="De La Providencia I."/>
            <person name="Hainaut M."/>
            <person name="Kuo A."/>
            <person name="Kohler A."/>
            <person name="Murat C."/>
            <person name="Tang N."/>
            <person name="Roy S."/>
            <person name="Loubradou J."/>
            <person name="Henrissat B."/>
            <person name="Grigoriev I.V."/>
            <person name="Corradi N."/>
            <person name="Roux C."/>
            <person name="Martin F.M."/>
        </authorList>
    </citation>
    <scope>NUCLEOTIDE SEQUENCE [LARGE SCALE GENOMIC DNA]</scope>
    <source>
        <strain evidence="1 2">DAOM 227022</strain>
    </source>
</reference>
<evidence type="ECO:0000313" key="2">
    <source>
        <dbReference type="Proteomes" id="UP000265703"/>
    </source>
</evidence>
<protein>
    <submittedName>
        <fullName evidence="1">Uncharacterized protein</fullName>
    </submittedName>
</protein>
<accession>A0A397SBT6</accession>
<evidence type="ECO:0000313" key="1">
    <source>
        <dbReference type="EMBL" id="RIA83750.1"/>
    </source>
</evidence>
<organism evidence="1 2">
    <name type="scientific">Glomus cerebriforme</name>
    <dbReference type="NCBI Taxonomy" id="658196"/>
    <lineage>
        <taxon>Eukaryota</taxon>
        <taxon>Fungi</taxon>
        <taxon>Fungi incertae sedis</taxon>
        <taxon>Mucoromycota</taxon>
        <taxon>Glomeromycotina</taxon>
        <taxon>Glomeromycetes</taxon>
        <taxon>Glomerales</taxon>
        <taxon>Glomeraceae</taxon>
        <taxon>Glomus</taxon>
    </lineage>
</organism>
<comment type="caution">
    <text evidence="1">The sequence shown here is derived from an EMBL/GenBank/DDBJ whole genome shotgun (WGS) entry which is preliminary data.</text>
</comment>
<sequence>MILEESFQEYKSAQTFSPDQVKKILVEIGFNEDNVASWSEPVEVPLGVSSTLFIARMAIILSLSTEEILGGKVRKTIPEKIFAYTYNYRKNKRKLNVISQIRNKFGDTKRFLYRGINSHNINEILAEGFMDVRGRASLRKDFGVGLYTTPNIDYAISYAGRNGTLIIFDWSNPDRNLIIKHLNNLEEWKSTVKGWVCIDDDNKPRPPQHEADILEGFISSNYDHIHACHDPIPSEDVQVVGKTDSAINAFAERLFAVVYLE</sequence>
<dbReference type="EMBL" id="QKYT01000545">
    <property type="protein sequence ID" value="RIA83750.1"/>
    <property type="molecule type" value="Genomic_DNA"/>
</dbReference>
<dbReference type="Gene3D" id="3.90.228.10">
    <property type="match status" value="1"/>
</dbReference>
<dbReference type="Proteomes" id="UP000265703">
    <property type="component" value="Unassembled WGS sequence"/>
</dbReference>
<dbReference type="OrthoDB" id="2304782at2759"/>
<keyword evidence="2" id="KW-1185">Reference proteome</keyword>
<proteinExistence type="predicted"/>
<dbReference type="STRING" id="658196.A0A397SBT6"/>